<dbReference type="AlphaFoldDB" id="A0A5C5XBT6"/>
<protein>
    <submittedName>
        <fullName evidence="1">Uncharacterized protein</fullName>
    </submittedName>
</protein>
<proteinExistence type="predicted"/>
<keyword evidence="2" id="KW-1185">Reference proteome</keyword>
<dbReference type="RefSeq" id="WP_146502731.1">
    <property type="nucleotide sequence ID" value="NZ_SJPG01000001.1"/>
</dbReference>
<comment type="caution">
    <text evidence="1">The sequence shown here is derived from an EMBL/GenBank/DDBJ whole genome shotgun (WGS) entry which is preliminary data.</text>
</comment>
<dbReference type="Proteomes" id="UP000316095">
    <property type="component" value="Unassembled WGS sequence"/>
</dbReference>
<accession>A0A5C5XBT6</accession>
<evidence type="ECO:0000313" key="1">
    <source>
        <dbReference type="EMBL" id="TWT60637.1"/>
    </source>
</evidence>
<gene>
    <name evidence="1" type="ORF">Pan54_13510</name>
</gene>
<name>A0A5C5XBT6_9PLAN</name>
<reference evidence="1 2" key="1">
    <citation type="submission" date="2019-02" db="EMBL/GenBank/DDBJ databases">
        <title>Deep-cultivation of Planctomycetes and their phenomic and genomic characterization uncovers novel biology.</title>
        <authorList>
            <person name="Wiegand S."/>
            <person name="Jogler M."/>
            <person name="Boedeker C."/>
            <person name="Pinto D."/>
            <person name="Vollmers J."/>
            <person name="Rivas-Marin E."/>
            <person name="Kohn T."/>
            <person name="Peeters S.H."/>
            <person name="Heuer A."/>
            <person name="Rast P."/>
            <person name="Oberbeckmann S."/>
            <person name="Bunk B."/>
            <person name="Jeske O."/>
            <person name="Meyerdierks A."/>
            <person name="Storesund J.E."/>
            <person name="Kallscheuer N."/>
            <person name="Luecker S."/>
            <person name="Lage O.M."/>
            <person name="Pohl T."/>
            <person name="Merkel B.J."/>
            <person name="Hornburger P."/>
            <person name="Mueller R.-W."/>
            <person name="Bruemmer F."/>
            <person name="Labrenz M."/>
            <person name="Spormann A.M."/>
            <person name="Op Den Camp H."/>
            <person name="Overmann J."/>
            <person name="Amann R."/>
            <person name="Jetten M.S.M."/>
            <person name="Mascher T."/>
            <person name="Medema M.H."/>
            <person name="Devos D.P."/>
            <person name="Kaster A.-K."/>
            <person name="Ovreas L."/>
            <person name="Rohde M."/>
            <person name="Galperin M.Y."/>
            <person name="Jogler C."/>
        </authorList>
    </citation>
    <scope>NUCLEOTIDE SEQUENCE [LARGE SCALE GENOMIC DNA]</scope>
    <source>
        <strain evidence="1 2">Pan54</strain>
    </source>
</reference>
<sequence>MIKKIIVRFRVRLHQNGILSEEAFNHELIFLINFAIFYVSNSGTQMTFVVPEVPANRSETAAPALSPPDSLE</sequence>
<evidence type="ECO:0000313" key="2">
    <source>
        <dbReference type="Proteomes" id="UP000316095"/>
    </source>
</evidence>
<organism evidence="1 2">
    <name type="scientific">Rubinisphaera italica</name>
    <dbReference type="NCBI Taxonomy" id="2527969"/>
    <lineage>
        <taxon>Bacteria</taxon>
        <taxon>Pseudomonadati</taxon>
        <taxon>Planctomycetota</taxon>
        <taxon>Planctomycetia</taxon>
        <taxon>Planctomycetales</taxon>
        <taxon>Planctomycetaceae</taxon>
        <taxon>Rubinisphaera</taxon>
    </lineage>
</organism>
<dbReference type="EMBL" id="SJPG01000001">
    <property type="protein sequence ID" value="TWT60637.1"/>
    <property type="molecule type" value="Genomic_DNA"/>
</dbReference>